<organism evidence="1 2">
    <name type="scientific">Teretinema zuelzerae</name>
    <dbReference type="NCBI Taxonomy" id="156"/>
    <lineage>
        <taxon>Bacteria</taxon>
        <taxon>Pseudomonadati</taxon>
        <taxon>Spirochaetota</taxon>
        <taxon>Spirochaetia</taxon>
        <taxon>Spirochaetales</taxon>
        <taxon>Treponemataceae</taxon>
        <taxon>Teretinema</taxon>
    </lineage>
</organism>
<reference evidence="1" key="1">
    <citation type="submission" date="2021-08" db="EMBL/GenBank/DDBJ databases">
        <title>Comparative analyses of Brucepasteria parasyntrophica and Teretinema zuelzerae.</title>
        <authorList>
            <person name="Song Y."/>
            <person name="Brune A."/>
        </authorList>
    </citation>
    <scope>NUCLEOTIDE SEQUENCE</scope>
    <source>
        <strain evidence="1">DSM 1903</strain>
    </source>
</reference>
<evidence type="ECO:0000313" key="1">
    <source>
        <dbReference type="EMBL" id="MCD1654586.1"/>
    </source>
</evidence>
<evidence type="ECO:0000313" key="2">
    <source>
        <dbReference type="Proteomes" id="UP001198163"/>
    </source>
</evidence>
<dbReference type="AlphaFoldDB" id="A0AAE3EHP6"/>
<accession>A0AAE3EHP6</accession>
<sequence length="59" mass="6638">MSGAGVLTYEFTSGEVLALALLLRNHEDVLDSRLDSLKCILEDQVYQIMTIEEAEAFFK</sequence>
<dbReference type="Proteomes" id="UP001198163">
    <property type="component" value="Unassembled WGS sequence"/>
</dbReference>
<comment type="caution">
    <text evidence="1">The sequence shown here is derived from an EMBL/GenBank/DDBJ whole genome shotgun (WGS) entry which is preliminary data.</text>
</comment>
<gene>
    <name evidence="1" type="ORF">K7J14_07695</name>
</gene>
<name>A0AAE3EHP6_9SPIR</name>
<protein>
    <submittedName>
        <fullName evidence="1">Uncharacterized protein</fullName>
    </submittedName>
</protein>
<dbReference type="EMBL" id="JAINWA010000003">
    <property type="protein sequence ID" value="MCD1654586.1"/>
    <property type="molecule type" value="Genomic_DNA"/>
</dbReference>
<proteinExistence type="predicted"/>
<keyword evidence="2" id="KW-1185">Reference proteome</keyword>